<evidence type="ECO:0000313" key="16">
    <source>
        <dbReference type="Proteomes" id="UP000236345"/>
    </source>
</evidence>
<feature type="domain" description="Cytochrome b561 bacterial/Ni-hydrogenase" evidence="14">
    <location>
        <begin position="5"/>
        <end position="168"/>
    </location>
</feature>
<keyword evidence="11 13" id="KW-0472">Membrane</keyword>
<dbReference type="InterPro" id="IPR011577">
    <property type="entry name" value="Cyt_b561_bac/Ni-Hgenase"/>
</dbReference>
<dbReference type="AlphaFoldDB" id="A0A2K1QB28"/>
<name>A0A2K1QB28_9GAMM</name>
<evidence type="ECO:0000256" key="3">
    <source>
        <dbReference type="ARBA" id="ARBA00022448"/>
    </source>
</evidence>
<dbReference type="GO" id="GO:0022904">
    <property type="term" value="P:respiratory electron transport chain"/>
    <property type="evidence" value="ECO:0007669"/>
    <property type="project" value="InterPro"/>
</dbReference>
<proteinExistence type="inferred from homology"/>
<keyword evidence="8" id="KW-0249">Electron transport</keyword>
<protein>
    <submittedName>
        <fullName evidence="15">Cytochrome B</fullName>
    </submittedName>
</protein>
<comment type="cofactor">
    <cofactor evidence="1">
        <name>heme b</name>
        <dbReference type="ChEBI" id="CHEBI:60344"/>
    </cofactor>
</comment>
<feature type="transmembrane region" description="Helical" evidence="13">
    <location>
        <begin position="12"/>
        <end position="33"/>
    </location>
</feature>
<evidence type="ECO:0000256" key="10">
    <source>
        <dbReference type="ARBA" id="ARBA00023004"/>
    </source>
</evidence>
<comment type="caution">
    <text evidence="15">The sequence shown here is derived from an EMBL/GenBank/DDBJ whole genome shotgun (WGS) entry which is preliminary data.</text>
</comment>
<evidence type="ECO:0000256" key="6">
    <source>
        <dbReference type="ARBA" id="ARBA00022692"/>
    </source>
</evidence>
<dbReference type="PANTHER" id="PTHR30529">
    <property type="entry name" value="CYTOCHROME B561"/>
    <property type="match status" value="1"/>
</dbReference>
<accession>A0A2K1QB28</accession>
<evidence type="ECO:0000256" key="4">
    <source>
        <dbReference type="ARBA" id="ARBA00022475"/>
    </source>
</evidence>
<evidence type="ECO:0000256" key="12">
    <source>
        <dbReference type="ARBA" id="ARBA00037975"/>
    </source>
</evidence>
<dbReference type="PANTHER" id="PTHR30529:SF1">
    <property type="entry name" value="CYTOCHROME B561 HOMOLOG 2"/>
    <property type="match status" value="1"/>
</dbReference>
<keyword evidence="6 13" id="KW-0812">Transmembrane</keyword>
<organism evidence="15 16">
    <name type="scientific">Mixta theicola</name>
    <dbReference type="NCBI Taxonomy" id="1458355"/>
    <lineage>
        <taxon>Bacteria</taxon>
        <taxon>Pseudomonadati</taxon>
        <taxon>Pseudomonadota</taxon>
        <taxon>Gammaproteobacteria</taxon>
        <taxon>Enterobacterales</taxon>
        <taxon>Erwiniaceae</taxon>
        <taxon>Mixta</taxon>
    </lineage>
</organism>
<dbReference type="SUPFAM" id="SSF81342">
    <property type="entry name" value="Transmembrane di-heme cytochromes"/>
    <property type="match status" value="1"/>
</dbReference>
<feature type="transmembrane region" description="Helical" evidence="13">
    <location>
        <begin position="45"/>
        <end position="68"/>
    </location>
</feature>
<reference evidence="16" key="1">
    <citation type="submission" date="2017-09" db="EMBL/GenBank/DDBJ databases">
        <authorList>
            <person name="Palmer M."/>
            <person name="Steenkamp E.T."/>
            <person name="Coetzee M.P."/>
            <person name="Avontuur J.R."/>
            <person name="Van Zyl E."/>
            <person name="Chan W.-Y."/>
            <person name="Blom J."/>
            <person name="Venter S.N."/>
        </authorList>
    </citation>
    <scope>NUCLEOTIDE SEQUENCE [LARGE SCALE GENOMIC DNA]</scope>
    <source>
        <strain evidence="16">QC88-366</strain>
    </source>
</reference>
<dbReference type="GO" id="GO:0005886">
    <property type="term" value="C:plasma membrane"/>
    <property type="evidence" value="ECO:0007669"/>
    <property type="project" value="UniProtKB-SubCell"/>
</dbReference>
<sequence length="169" mass="19276">MEVKYKKSQVILHWISAVVIIWGTLSGFYIALFDSAAQHKEWVSFLNVSLTTLFIPVFILRIGCALRYGKPQCSPLTAHQDRIAKKAHLLIYYNIALVMVTGVLMMERDINVFNIITFAQPLQDPVLTHWFNQAHKFSCATLGLLIVGHILAVIKHHRKGHNLLNRMTL</sequence>
<keyword evidence="16" id="KW-1185">Reference proteome</keyword>
<comment type="subcellular location">
    <subcellularLocation>
        <location evidence="2">Cell membrane</location>
        <topology evidence="2">Multi-pass membrane protein</topology>
    </subcellularLocation>
</comment>
<dbReference type="OrthoDB" id="8589936at2"/>
<keyword evidence="9 13" id="KW-1133">Transmembrane helix</keyword>
<evidence type="ECO:0000259" key="14">
    <source>
        <dbReference type="Pfam" id="PF01292"/>
    </source>
</evidence>
<evidence type="ECO:0000256" key="11">
    <source>
        <dbReference type="ARBA" id="ARBA00023136"/>
    </source>
</evidence>
<dbReference type="InterPro" id="IPR016174">
    <property type="entry name" value="Di-haem_cyt_TM"/>
</dbReference>
<evidence type="ECO:0000256" key="1">
    <source>
        <dbReference type="ARBA" id="ARBA00001970"/>
    </source>
</evidence>
<keyword evidence="10" id="KW-0408">Iron</keyword>
<evidence type="ECO:0000256" key="13">
    <source>
        <dbReference type="SAM" id="Phobius"/>
    </source>
</evidence>
<evidence type="ECO:0000256" key="9">
    <source>
        <dbReference type="ARBA" id="ARBA00022989"/>
    </source>
</evidence>
<evidence type="ECO:0000256" key="5">
    <source>
        <dbReference type="ARBA" id="ARBA00022617"/>
    </source>
</evidence>
<dbReference type="GO" id="GO:0020037">
    <property type="term" value="F:heme binding"/>
    <property type="evidence" value="ECO:0007669"/>
    <property type="project" value="TreeGrafter"/>
</dbReference>
<dbReference type="InterPro" id="IPR052168">
    <property type="entry name" value="Cytochrome_b561_oxidase"/>
</dbReference>
<comment type="similarity">
    <text evidence="12">Belongs to the cytochrome b561 family.</text>
</comment>
<keyword evidence="7" id="KW-0479">Metal-binding</keyword>
<keyword evidence="4" id="KW-1003">Cell membrane</keyword>
<keyword evidence="3" id="KW-0813">Transport</keyword>
<feature type="transmembrane region" description="Helical" evidence="13">
    <location>
        <begin position="134"/>
        <end position="154"/>
    </location>
</feature>
<dbReference type="GO" id="GO:0009055">
    <property type="term" value="F:electron transfer activity"/>
    <property type="evidence" value="ECO:0007669"/>
    <property type="project" value="InterPro"/>
</dbReference>
<dbReference type="EMBL" id="NWUO01000004">
    <property type="protein sequence ID" value="PNS12217.1"/>
    <property type="molecule type" value="Genomic_DNA"/>
</dbReference>
<dbReference type="GO" id="GO:0046872">
    <property type="term" value="F:metal ion binding"/>
    <property type="evidence" value="ECO:0007669"/>
    <property type="project" value="UniProtKB-KW"/>
</dbReference>
<feature type="transmembrane region" description="Helical" evidence="13">
    <location>
        <begin position="89"/>
        <end position="106"/>
    </location>
</feature>
<evidence type="ECO:0000256" key="2">
    <source>
        <dbReference type="ARBA" id="ARBA00004651"/>
    </source>
</evidence>
<gene>
    <name evidence="15" type="ORF">COO59_06825</name>
</gene>
<dbReference type="Pfam" id="PF01292">
    <property type="entry name" value="Ni_hydr_CYTB"/>
    <property type="match status" value="1"/>
</dbReference>
<evidence type="ECO:0000256" key="8">
    <source>
        <dbReference type="ARBA" id="ARBA00022982"/>
    </source>
</evidence>
<dbReference type="Proteomes" id="UP000236345">
    <property type="component" value="Unassembled WGS sequence"/>
</dbReference>
<dbReference type="RefSeq" id="WP_103059067.1">
    <property type="nucleotide sequence ID" value="NZ_BSOF01000007.1"/>
</dbReference>
<keyword evidence="5" id="KW-0349">Heme</keyword>
<evidence type="ECO:0000313" key="15">
    <source>
        <dbReference type="EMBL" id="PNS12217.1"/>
    </source>
</evidence>
<evidence type="ECO:0000256" key="7">
    <source>
        <dbReference type="ARBA" id="ARBA00022723"/>
    </source>
</evidence>